<dbReference type="KEGG" id="snw:BBN63_03845"/>
<name>A0A1U9QMU7_STRNV</name>
<keyword evidence="4" id="KW-1185">Reference proteome</keyword>
<dbReference type="EMBL" id="CP018047">
    <property type="protein sequence ID" value="AQU65507.1"/>
    <property type="molecule type" value="Genomic_DNA"/>
</dbReference>
<dbReference type="InterPro" id="IPR011050">
    <property type="entry name" value="Pectin_lyase_fold/virulence"/>
</dbReference>
<sequence length="568" mass="57875">MKARICAAVVAQTMLGLLLAGAATGTAHAAAATYYVSPGGSDSNSGLSPDQAWKSTTKVNGFTFPQGGATVSFQGGQTFTGCLAINGDKVPGSSATTPFKVTSYGTGQATIKSNCTGDYSAAVAADNVSGFQLNNMKLVNGGTTAAGVLLHNQKSSTATKSMKVTGSDISGFATPSGSGSTFGGQIMVLGYAVNGNSGPLDDVQILNNKLHGASVTSNAGPGVYGWGSGVNITNVRVEGNTVHNLGMAAQSTGAALTANGWDGAVIQRNLVHDIGANVTSCGGASGIMTYTSNNVKIRHNEVYKVQPVPAFTAGCDWDGIDLDGGTTNSVVEYNYTHDNAGSGLLAYTSTAASRVWGPNTYRYNVSENDDWANAQGGLFDVVPNAPKNALSIYGNTFFTNKDQSANKKTGASACFMFGYTSGTWASGSQIKDNICYMANKGTYGKTGQLYYNPYGQTGMTLSNNLYYGTNTGGWRWGGTTHADFAAWKAAGLESGSVWGDPLFTSPGAGGVCTWSPTSGTGPQPCPGAYVLKSGSPALKAGAAVSGNGGVDYYGTAIPSVPNIGADAG</sequence>
<dbReference type="Proteomes" id="UP000189677">
    <property type="component" value="Chromosome"/>
</dbReference>
<accession>A0A1U9QMU7</accession>
<dbReference type="AlphaFoldDB" id="A0A1U9QMU7"/>
<dbReference type="InterPro" id="IPR012334">
    <property type="entry name" value="Pectin_lyas_fold"/>
</dbReference>
<keyword evidence="1" id="KW-0732">Signal</keyword>
<dbReference type="Gene3D" id="2.160.20.10">
    <property type="entry name" value="Single-stranded right-handed beta-helix, Pectin lyase-like"/>
    <property type="match status" value="1"/>
</dbReference>
<dbReference type="Pfam" id="PF13229">
    <property type="entry name" value="Beta_helix"/>
    <property type="match status" value="1"/>
</dbReference>
<protein>
    <recommendedName>
        <fullName evidence="2">Right handed beta helix domain-containing protein</fullName>
    </recommendedName>
</protein>
<feature type="chain" id="PRO_5011984760" description="Right handed beta helix domain-containing protein" evidence="1">
    <location>
        <begin position="30"/>
        <end position="568"/>
    </location>
</feature>
<dbReference type="InterPro" id="IPR006626">
    <property type="entry name" value="PbH1"/>
</dbReference>
<organism evidence="3 4">
    <name type="scientific">Streptomyces niveus</name>
    <name type="common">Streptomyces spheroides</name>
    <dbReference type="NCBI Taxonomy" id="193462"/>
    <lineage>
        <taxon>Bacteria</taxon>
        <taxon>Bacillati</taxon>
        <taxon>Actinomycetota</taxon>
        <taxon>Actinomycetes</taxon>
        <taxon>Kitasatosporales</taxon>
        <taxon>Streptomycetaceae</taxon>
        <taxon>Streptomyces</taxon>
    </lineage>
</organism>
<evidence type="ECO:0000313" key="3">
    <source>
        <dbReference type="EMBL" id="AQU65507.1"/>
    </source>
</evidence>
<gene>
    <name evidence="3" type="ORF">BBN63_03845</name>
</gene>
<dbReference type="SUPFAM" id="SSF51126">
    <property type="entry name" value="Pectin lyase-like"/>
    <property type="match status" value="2"/>
</dbReference>
<evidence type="ECO:0000313" key="4">
    <source>
        <dbReference type="Proteomes" id="UP000189677"/>
    </source>
</evidence>
<evidence type="ECO:0000256" key="1">
    <source>
        <dbReference type="SAM" id="SignalP"/>
    </source>
</evidence>
<feature type="signal peptide" evidence="1">
    <location>
        <begin position="1"/>
        <end position="29"/>
    </location>
</feature>
<proteinExistence type="predicted"/>
<reference evidence="3 4" key="1">
    <citation type="submission" date="2016-11" db="EMBL/GenBank/DDBJ databases">
        <title>Complete genome sequence of Streptomyces niveus SCSIO 3406.</title>
        <authorList>
            <person name="Zhu Q."/>
            <person name="Cheng W."/>
            <person name="Song Y."/>
            <person name="Li Q."/>
            <person name="Ju J."/>
        </authorList>
    </citation>
    <scope>NUCLEOTIDE SEQUENCE [LARGE SCALE GENOMIC DNA]</scope>
    <source>
        <strain evidence="3 4">SCSIO 3406</strain>
    </source>
</reference>
<dbReference type="InterPro" id="IPR039448">
    <property type="entry name" value="Beta_helix"/>
</dbReference>
<dbReference type="SMART" id="SM00710">
    <property type="entry name" value="PbH1"/>
    <property type="match status" value="6"/>
</dbReference>
<evidence type="ECO:0000259" key="2">
    <source>
        <dbReference type="Pfam" id="PF13229"/>
    </source>
</evidence>
<feature type="domain" description="Right handed beta helix" evidence="2">
    <location>
        <begin position="207"/>
        <end position="351"/>
    </location>
</feature>